<protein>
    <submittedName>
        <fullName evidence="3">Uncharacterized protein</fullName>
    </submittedName>
</protein>
<feature type="chain" id="PRO_5017813752" evidence="2">
    <location>
        <begin position="29"/>
        <end position="173"/>
    </location>
</feature>
<name>A0A3D8RWC6_9HELO</name>
<keyword evidence="4" id="KW-1185">Reference proteome</keyword>
<proteinExistence type="predicted"/>
<evidence type="ECO:0000313" key="4">
    <source>
        <dbReference type="Proteomes" id="UP000256328"/>
    </source>
</evidence>
<organism evidence="3 4">
    <name type="scientific">Coleophoma crateriformis</name>
    <dbReference type="NCBI Taxonomy" id="565419"/>
    <lineage>
        <taxon>Eukaryota</taxon>
        <taxon>Fungi</taxon>
        <taxon>Dikarya</taxon>
        <taxon>Ascomycota</taxon>
        <taxon>Pezizomycotina</taxon>
        <taxon>Leotiomycetes</taxon>
        <taxon>Helotiales</taxon>
        <taxon>Dermateaceae</taxon>
        <taxon>Coleophoma</taxon>
    </lineage>
</organism>
<dbReference type="Proteomes" id="UP000256328">
    <property type="component" value="Unassembled WGS sequence"/>
</dbReference>
<feature type="region of interest" description="Disordered" evidence="1">
    <location>
        <begin position="68"/>
        <end position="99"/>
    </location>
</feature>
<feature type="signal peptide" evidence="2">
    <location>
        <begin position="1"/>
        <end position="28"/>
    </location>
</feature>
<dbReference type="AlphaFoldDB" id="A0A3D8RWC6"/>
<gene>
    <name evidence="3" type="ORF">BP5796_06199</name>
</gene>
<evidence type="ECO:0000313" key="3">
    <source>
        <dbReference type="EMBL" id="RDW78347.1"/>
    </source>
</evidence>
<dbReference type="OrthoDB" id="10298620at2759"/>
<accession>A0A3D8RWC6</accession>
<keyword evidence="2" id="KW-0732">Signal</keyword>
<feature type="compositionally biased region" description="Basic and acidic residues" evidence="1">
    <location>
        <begin position="72"/>
        <end position="94"/>
    </location>
</feature>
<sequence>MRATTSKSSLQSLLIFAISLSTLPIISAAPAISLDSLPAGTVVRLIHLGGAKSSERLNTSAYTDITAPYAESEEHTGTIGETKKVEDSSSEPKHSLPPLDTEVESHKYVALMKEIQNRQMVMSRMGHMNEIQPRDIVSPGWRAKVPLKGQGEGFVQIDMEDASYYQTLQDAYL</sequence>
<comment type="caution">
    <text evidence="3">The sequence shown here is derived from an EMBL/GenBank/DDBJ whole genome shotgun (WGS) entry which is preliminary data.</text>
</comment>
<evidence type="ECO:0000256" key="1">
    <source>
        <dbReference type="SAM" id="MobiDB-lite"/>
    </source>
</evidence>
<reference evidence="3 4" key="1">
    <citation type="journal article" date="2018" name="IMA Fungus">
        <title>IMA Genome-F 9: Draft genome sequence of Annulohypoxylon stygium, Aspergillus mulundensis, Berkeleyomyces basicola (syn. Thielaviopsis basicola), Ceratocystis smalleyi, two Cercospora beticola strains, Coleophoma cylindrospora, Fusarium fracticaudum, Phialophora cf. hyalina, and Morchella septimelata.</title>
        <authorList>
            <person name="Wingfield B.D."/>
            <person name="Bills G.F."/>
            <person name="Dong Y."/>
            <person name="Huang W."/>
            <person name="Nel W.J."/>
            <person name="Swalarsk-Parry B.S."/>
            <person name="Vaghefi N."/>
            <person name="Wilken P.M."/>
            <person name="An Z."/>
            <person name="de Beer Z.W."/>
            <person name="De Vos L."/>
            <person name="Chen L."/>
            <person name="Duong T.A."/>
            <person name="Gao Y."/>
            <person name="Hammerbacher A."/>
            <person name="Kikkert J.R."/>
            <person name="Li Y."/>
            <person name="Li H."/>
            <person name="Li K."/>
            <person name="Li Q."/>
            <person name="Liu X."/>
            <person name="Ma X."/>
            <person name="Naidoo K."/>
            <person name="Pethybridge S.J."/>
            <person name="Sun J."/>
            <person name="Steenkamp E.T."/>
            <person name="van der Nest M.A."/>
            <person name="van Wyk S."/>
            <person name="Wingfield M.J."/>
            <person name="Xiong C."/>
            <person name="Yue Q."/>
            <person name="Zhang X."/>
        </authorList>
    </citation>
    <scope>NUCLEOTIDE SEQUENCE [LARGE SCALE GENOMIC DNA]</scope>
    <source>
        <strain evidence="3 4">BP5796</strain>
    </source>
</reference>
<evidence type="ECO:0000256" key="2">
    <source>
        <dbReference type="SAM" id="SignalP"/>
    </source>
</evidence>
<dbReference type="EMBL" id="PDLN01000008">
    <property type="protein sequence ID" value="RDW78347.1"/>
    <property type="molecule type" value="Genomic_DNA"/>
</dbReference>